<accession>A0A154BPD9</accession>
<dbReference type="Proteomes" id="UP000076268">
    <property type="component" value="Unassembled WGS sequence"/>
</dbReference>
<dbReference type="STRING" id="1794912.AXX12_11425"/>
<organism evidence="2 3">
    <name type="scientific">Anaerosporomusa subterranea</name>
    <dbReference type="NCBI Taxonomy" id="1794912"/>
    <lineage>
        <taxon>Bacteria</taxon>
        <taxon>Bacillati</taxon>
        <taxon>Bacillota</taxon>
        <taxon>Negativicutes</taxon>
        <taxon>Acetonemataceae</taxon>
        <taxon>Anaerosporomusa</taxon>
    </lineage>
</organism>
<reference evidence="2 3" key="1">
    <citation type="submission" date="2016-02" db="EMBL/GenBank/DDBJ databases">
        <title>Anaerosporomusa subterraneum gen. nov., sp. nov., a spore-forming obligate anaerobe isolated from saprolite.</title>
        <authorList>
            <person name="Choi J.K."/>
            <person name="Shah M."/>
            <person name="Yee N."/>
        </authorList>
    </citation>
    <scope>NUCLEOTIDE SEQUENCE [LARGE SCALE GENOMIC DNA]</scope>
    <source>
        <strain evidence="2 3">RU4</strain>
    </source>
</reference>
<feature type="transmembrane region" description="Helical" evidence="1">
    <location>
        <begin position="7"/>
        <end position="26"/>
    </location>
</feature>
<evidence type="ECO:0000256" key="1">
    <source>
        <dbReference type="SAM" id="Phobius"/>
    </source>
</evidence>
<keyword evidence="1" id="KW-0472">Membrane</keyword>
<proteinExistence type="predicted"/>
<protein>
    <submittedName>
        <fullName evidence="2">Citrate transporter</fullName>
    </submittedName>
</protein>
<feature type="transmembrane region" description="Helical" evidence="1">
    <location>
        <begin position="132"/>
        <end position="155"/>
    </location>
</feature>
<feature type="transmembrane region" description="Helical" evidence="1">
    <location>
        <begin position="364"/>
        <end position="384"/>
    </location>
</feature>
<feature type="transmembrane region" description="Helical" evidence="1">
    <location>
        <begin position="101"/>
        <end position="120"/>
    </location>
</feature>
<feature type="transmembrane region" description="Helical" evidence="1">
    <location>
        <begin position="63"/>
        <end position="81"/>
    </location>
</feature>
<dbReference type="EMBL" id="LSGP01000020">
    <property type="protein sequence ID" value="KYZ75802.1"/>
    <property type="molecule type" value="Genomic_DNA"/>
</dbReference>
<keyword evidence="3" id="KW-1185">Reference proteome</keyword>
<feature type="transmembrane region" description="Helical" evidence="1">
    <location>
        <begin position="256"/>
        <end position="274"/>
    </location>
</feature>
<feature type="transmembrane region" description="Helical" evidence="1">
    <location>
        <begin position="325"/>
        <end position="352"/>
    </location>
</feature>
<evidence type="ECO:0000313" key="3">
    <source>
        <dbReference type="Proteomes" id="UP000076268"/>
    </source>
</evidence>
<gene>
    <name evidence="2" type="ORF">AXX12_11425</name>
</gene>
<evidence type="ECO:0000313" key="2">
    <source>
        <dbReference type="EMBL" id="KYZ75802.1"/>
    </source>
</evidence>
<keyword evidence="1" id="KW-0812">Transmembrane</keyword>
<dbReference type="AlphaFoldDB" id="A0A154BPD9"/>
<name>A0A154BPD9_ANASB</name>
<sequence>MSKGEIYLINALISVLPLIVILVLLFKRVNMIAAGLVGGILAMLIGGISLAAANKIFLDTMPLLLTIMVPIINSAIAFAVFKSGGYTSALTLMNRAVNGRVEMMAVFIVFLQAAATYMSGIGGGTAVVLAPLAFAAVGVIPEVIAGMSIAAAVSFTTSPASLESSIYSKLTGVGVQDYVSFMRPYWIIFSLIALGIAYYGAKKRGVLVQPGSPVEQNTSTDAELWRTTLPAIFLLFSVLAGPFVNKAVGMPLLSPLVYSITTILLIAVCTKMKINDSFNALMDGSSYILTRLFGVGFFLTFIYMIEKIGAFKTIASIAQAAPDWLMNPAAVLAGFLIGVPAGAYVGTVLAMIIPVTVALKFSPLSMGFVVMGVGLGSQMSFVNITMQALSSGFQIPIEQVSKGNSPWVLMCMAILLVMSLVLV</sequence>
<keyword evidence="1" id="KW-1133">Transmembrane helix</keyword>
<feature type="transmembrane region" description="Helical" evidence="1">
    <location>
        <begin position="404"/>
        <end position="422"/>
    </location>
</feature>
<feature type="transmembrane region" description="Helical" evidence="1">
    <location>
        <begin position="286"/>
        <end position="305"/>
    </location>
</feature>
<feature type="transmembrane region" description="Helical" evidence="1">
    <location>
        <begin position="32"/>
        <end position="51"/>
    </location>
</feature>
<feature type="transmembrane region" description="Helical" evidence="1">
    <location>
        <begin position="184"/>
        <end position="201"/>
    </location>
</feature>
<comment type="caution">
    <text evidence="2">The sequence shown here is derived from an EMBL/GenBank/DDBJ whole genome shotgun (WGS) entry which is preliminary data.</text>
</comment>